<dbReference type="Proteomes" id="UP001529510">
    <property type="component" value="Unassembled WGS sequence"/>
</dbReference>
<proteinExistence type="predicted"/>
<dbReference type="EMBL" id="JAMKFB020000008">
    <property type="protein sequence ID" value="KAL0186435.1"/>
    <property type="molecule type" value="Genomic_DNA"/>
</dbReference>
<accession>A0ABD0QJN6</accession>
<protein>
    <submittedName>
        <fullName evidence="2">Uncharacterized protein</fullName>
    </submittedName>
</protein>
<gene>
    <name evidence="2" type="ORF">M9458_018105</name>
</gene>
<dbReference type="AlphaFoldDB" id="A0ABD0QJN6"/>
<evidence type="ECO:0000256" key="1">
    <source>
        <dbReference type="SAM" id="MobiDB-lite"/>
    </source>
</evidence>
<organism evidence="2 3">
    <name type="scientific">Cirrhinus mrigala</name>
    <name type="common">Mrigala</name>
    <dbReference type="NCBI Taxonomy" id="683832"/>
    <lineage>
        <taxon>Eukaryota</taxon>
        <taxon>Metazoa</taxon>
        <taxon>Chordata</taxon>
        <taxon>Craniata</taxon>
        <taxon>Vertebrata</taxon>
        <taxon>Euteleostomi</taxon>
        <taxon>Actinopterygii</taxon>
        <taxon>Neopterygii</taxon>
        <taxon>Teleostei</taxon>
        <taxon>Ostariophysi</taxon>
        <taxon>Cypriniformes</taxon>
        <taxon>Cyprinidae</taxon>
        <taxon>Labeoninae</taxon>
        <taxon>Labeonini</taxon>
        <taxon>Cirrhinus</taxon>
    </lineage>
</organism>
<feature type="non-terminal residue" evidence="2">
    <location>
        <position position="1"/>
    </location>
</feature>
<evidence type="ECO:0000313" key="2">
    <source>
        <dbReference type="EMBL" id="KAL0186435.1"/>
    </source>
</evidence>
<feature type="region of interest" description="Disordered" evidence="1">
    <location>
        <begin position="1"/>
        <end position="25"/>
    </location>
</feature>
<keyword evidence="3" id="KW-1185">Reference proteome</keyword>
<feature type="non-terminal residue" evidence="2">
    <location>
        <position position="52"/>
    </location>
</feature>
<reference evidence="2 3" key="1">
    <citation type="submission" date="2024-05" db="EMBL/GenBank/DDBJ databases">
        <title>Genome sequencing and assembly of Indian major carp, Cirrhinus mrigala (Hamilton, 1822).</title>
        <authorList>
            <person name="Mohindra V."/>
            <person name="Chowdhury L.M."/>
            <person name="Lal K."/>
            <person name="Jena J.K."/>
        </authorList>
    </citation>
    <scope>NUCLEOTIDE SEQUENCE [LARGE SCALE GENOMIC DNA]</scope>
    <source>
        <strain evidence="2">CM1030</strain>
        <tissue evidence="2">Blood</tissue>
    </source>
</reference>
<evidence type="ECO:0000313" key="3">
    <source>
        <dbReference type="Proteomes" id="UP001529510"/>
    </source>
</evidence>
<name>A0ABD0QJN6_CIRMR</name>
<sequence length="52" mass="5739">AEREIPIYPRSSLQRLSPQPDGQKPTNFPIMAVNLSKNGPALTAAYKEVVDE</sequence>
<comment type="caution">
    <text evidence="2">The sequence shown here is derived from an EMBL/GenBank/DDBJ whole genome shotgun (WGS) entry which is preliminary data.</text>
</comment>